<name>A0A842HE15_9BACT</name>
<dbReference type="AlphaFoldDB" id="A0A842HE15"/>
<dbReference type="GO" id="GO:0016746">
    <property type="term" value="F:acyltransferase activity"/>
    <property type="evidence" value="ECO:0007669"/>
    <property type="project" value="UniProtKB-KW"/>
</dbReference>
<comment type="pathway">
    <text evidence="9">Carotenoid biosynthesis; staphyloxanthin biosynthesis; staphyloxanthin from farnesyl diphosphate: step 5/5.</text>
</comment>
<keyword evidence="2" id="KW-1003">Cell membrane</keyword>
<dbReference type="InterPro" id="IPR044021">
    <property type="entry name" value="CrtO"/>
</dbReference>
<evidence type="ECO:0000256" key="8">
    <source>
        <dbReference type="ARBA" id="ARBA00023315"/>
    </source>
</evidence>
<evidence type="ECO:0000256" key="10">
    <source>
        <dbReference type="ARBA" id="ARBA00023603"/>
    </source>
</evidence>
<proteinExistence type="inferred from homology"/>
<keyword evidence="8" id="KW-0012">Acyltransferase</keyword>
<dbReference type="RefSeq" id="WP_185675444.1">
    <property type="nucleotide sequence ID" value="NZ_JACHVB010000023.1"/>
</dbReference>
<evidence type="ECO:0000256" key="13">
    <source>
        <dbReference type="SAM" id="Phobius"/>
    </source>
</evidence>
<comment type="subcellular location">
    <subcellularLocation>
        <location evidence="1">Cell membrane</location>
        <topology evidence="1">Single-pass membrane protein</topology>
    </subcellularLocation>
</comment>
<reference evidence="14 15" key="1">
    <citation type="submission" date="2020-07" db="EMBL/GenBank/DDBJ databases">
        <authorList>
            <person name="Feng X."/>
        </authorList>
    </citation>
    <scope>NUCLEOTIDE SEQUENCE [LARGE SCALE GENOMIC DNA]</scope>
    <source>
        <strain evidence="14 15">JCM31066</strain>
    </source>
</reference>
<evidence type="ECO:0000256" key="9">
    <source>
        <dbReference type="ARBA" id="ARBA00023588"/>
    </source>
</evidence>
<feature type="transmembrane region" description="Helical" evidence="13">
    <location>
        <begin position="126"/>
        <end position="144"/>
    </location>
</feature>
<evidence type="ECO:0000256" key="6">
    <source>
        <dbReference type="ARBA" id="ARBA00022989"/>
    </source>
</evidence>
<keyword evidence="3" id="KW-0808">Transferase</keyword>
<sequence>MFIELPAVWLYGVNIVGILCAHLGLAWLATRLPGSLFERHRRLFATAAWEATCYEQCLRIRAWKHLLPDAAGWFGGFPKKNLRAVNPAYLRAYSRETCRGEFSHWCQMVVIAGFMAWTPWPALLIIFSYALASNLPCIATLRYTRLRIARLMEHEPTPVTEFPD</sequence>
<keyword evidence="7 13" id="KW-0472">Membrane</keyword>
<comment type="similarity">
    <text evidence="10">Belongs to the acyltransferase CrtO family.</text>
</comment>
<evidence type="ECO:0000256" key="7">
    <source>
        <dbReference type="ARBA" id="ARBA00023136"/>
    </source>
</evidence>
<keyword evidence="5" id="KW-0732">Signal</keyword>
<evidence type="ECO:0000256" key="5">
    <source>
        <dbReference type="ARBA" id="ARBA00022729"/>
    </source>
</evidence>
<dbReference type="EMBL" id="JACHVB010000023">
    <property type="protein sequence ID" value="MBC2594460.1"/>
    <property type="molecule type" value="Genomic_DNA"/>
</dbReference>
<comment type="function">
    <text evidence="12">Catalyzes the acylation of glycosyl-4,4'-diaponeurosporenoate, i.e. the esterification of glucose at the C6'' position with the carboxyl group of the C(15) fatty acid 12-methyltetradecanoic acid, to yield staphyloxanthin. This is the last step in the biosynthesis of this orange pigment, present in most staphylococci strains.</text>
</comment>
<evidence type="ECO:0000256" key="2">
    <source>
        <dbReference type="ARBA" id="ARBA00022475"/>
    </source>
</evidence>
<dbReference type="Proteomes" id="UP000546464">
    <property type="component" value="Unassembled WGS sequence"/>
</dbReference>
<keyword evidence="6 13" id="KW-1133">Transmembrane helix</keyword>
<evidence type="ECO:0000256" key="4">
    <source>
        <dbReference type="ARBA" id="ARBA00022692"/>
    </source>
</evidence>
<evidence type="ECO:0000313" key="15">
    <source>
        <dbReference type="Proteomes" id="UP000546464"/>
    </source>
</evidence>
<dbReference type="UniPathway" id="UPA00029">
    <property type="reaction ID" value="UER00560"/>
</dbReference>
<evidence type="ECO:0000256" key="3">
    <source>
        <dbReference type="ARBA" id="ARBA00022679"/>
    </source>
</evidence>
<dbReference type="Pfam" id="PF18927">
    <property type="entry name" value="CrtO"/>
    <property type="match status" value="1"/>
</dbReference>
<dbReference type="GO" id="GO:0005886">
    <property type="term" value="C:plasma membrane"/>
    <property type="evidence" value="ECO:0007669"/>
    <property type="project" value="UniProtKB-SubCell"/>
</dbReference>
<evidence type="ECO:0000256" key="1">
    <source>
        <dbReference type="ARBA" id="ARBA00004162"/>
    </source>
</evidence>
<keyword evidence="15" id="KW-1185">Reference proteome</keyword>
<evidence type="ECO:0000256" key="12">
    <source>
        <dbReference type="ARBA" id="ARBA00025324"/>
    </source>
</evidence>
<protein>
    <recommendedName>
        <fullName evidence="11">Glycosyl-4,4'-diaponeurosporenoate acyltransferase</fullName>
    </recommendedName>
</protein>
<accession>A0A842HE15</accession>
<keyword evidence="4 13" id="KW-0812">Transmembrane</keyword>
<comment type="caution">
    <text evidence="14">The sequence shown here is derived from an EMBL/GenBank/DDBJ whole genome shotgun (WGS) entry which is preliminary data.</text>
</comment>
<feature type="transmembrane region" description="Helical" evidence="13">
    <location>
        <begin position="6"/>
        <end position="29"/>
    </location>
</feature>
<gene>
    <name evidence="14" type="ORF">H5P28_09340</name>
</gene>
<evidence type="ECO:0000313" key="14">
    <source>
        <dbReference type="EMBL" id="MBC2594460.1"/>
    </source>
</evidence>
<evidence type="ECO:0000256" key="11">
    <source>
        <dbReference type="ARBA" id="ARBA00023667"/>
    </source>
</evidence>
<organism evidence="14 15">
    <name type="scientific">Ruficoccus amylovorans</name>
    <dbReference type="NCBI Taxonomy" id="1804625"/>
    <lineage>
        <taxon>Bacteria</taxon>
        <taxon>Pseudomonadati</taxon>
        <taxon>Verrucomicrobiota</taxon>
        <taxon>Opitutia</taxon>
        <taxon>Puniceicoccales</taxon>
        <taxon>Cerasicoccaceae</taxon>
        <taxon>Ruficoccus</taxon>
    </lineage>
</organism>